<protein>
    <submittedName>
        <fullName evidence="4">DUF11 domain-containing protein</fullName>
    </submittedName>
</protein>
<sequence length="667" mass="67633">MKKTWTFVPLIAALAAGTAFAVTPAGTQIVNQASIEFTPEGSNTPTDVPSNPVTTTVLPVPSFTITPNDEGPAGPTFPTQNNALRATLVPGGTAVFLYTLTNTGNVPNENYALTTLTASTAGAPLPTDVRYYAKAADTNSDNTLDAAELAAATPITTITDVDQNQAKQFFQVYTVPAAATNTQELGADPVGTRLPNTTGTGFEPAAPFTQPVDNDNYNTVTVNRNDAALIGPKDDADGNGNPLTPPYASPEGVTITPSAADTQTAQAVSTTTTITFTNTVQNGGNRPDVLDITYAQAGFPAGTTVTLLKPDGTALADTDSDGTPDVGTVAPGGTANVLVRVTFPAGGAPAAPAAAPTVTVTTTSSNDPSKKDDTRDIVNLPGLSFGNPTPTPGGNPATPGTPEVGQPGNPGTPIIPPAVCDNTTAPTRASIAMEIANLGSATDTFDVRGTAPIRLVDGSTITVNVVYFRDVNGNKVLDAGDVALTDTNTNGVADTGPLAPGAELKLVAAVDVPCAAAAQIITLTQRATSPTTGVTVPDTNDTIVVGKTPVTAPTKSVDKATARPGEDLTYTIIGKNSSNANVTRAFIRDTLPANTTYKSFTATSTATGTVLYSTNGTNWSAAPIAAPQNDGVTVYAGVDTNGNGTIDTGDILAPGQTITATFVVTVK</sequence>
<dbReference type="Proteomes" id="UP000483286">
    <property type="component" value="Unassembled WGS sequence"/>
</dbReference>
<evidence type="ECO:0000313" key="5">
    <source>
        <dbReference type="Proteomes" id="UP000483286"/>
    </source>
</evidence>
<dbReference type="AlphaFoldDB" id="A0A7C9HSI6"/>
<feature type="domain" description="DUF11" evidence="3">
    <location>
        <begin position="554"/>
        <end position="643"/>
    </location>
</feature>
<feature type="region of interest" description="Disordered" evidence="1">
    <location>
        <begin position="349"/>
        <end position="404"/>
    </location>
</feature>
<feature type="signal peptide" evidence="2">
    <location>
        <begin position="1"/>
        <end position="21"/>
    </location>
</feature>
<gene>
    <name evidence="4" type="ORF">GO986_12860</name>
</gene>
<feature type="compositionally biased region" description="Low complexity" evidence="1">
    <location>
        <begin position="386"/>
        <end position="402"/>
    </location>
</feature>
<feature type="chain" id="PRO_5028968075" evidence="2">
    <location>
        <begin position="22"/>
        <end position="667"/>
    </location>
</feature>
<name>A0A7C9HSI6_9DEIO</name>
<keyword evidence="5" id="KW-1185">Reference proteome</keyword>
<dbReference type="PROSITE" id="PS00018">
    <property type="entry name" value="EF_HAND_1"/>
    <property type="match status" value="2"/>
</dbReference>
<evidence type="ECO:0000256" key="1">
    <source>
        <dbReference type="SAM" id="MobiDB-lite"/>
    </source>
</evidence>
<dbReference type="RefSeq" id="WP_157459706.1">
    <property type="nucleotide sequence ID" value="NZ_WQLB01000017.1"/>
</dbReference>
<organism evidence="4 5">
    <name type="scientific">Deinococcus arboris</name>
    <dbReference type="NCBI Taxonomy" id="2682977"/>
    <lineage>
        <taxon>Bacteria</taxon>
        <taxon>Thermotogati</taxon>
        <taxon>Deinococcota</taxon>
        <taxon>Deinococci</taxon>
        <taxon>Deinococcales</taxon>
        <taxon>Deinococcaceae</taxon>
        <taxon>Deinococcus</taxon>
    </lineage>
</organism>
<dbReference type="InterPro" id="IPR018247">
    <property type="entry name" value="EF_Hand_1_Ca_BS"/>
</dbReference>
<evidence type="ECO:0000256" key="2">
    <source>
        <dbReference type="SAM" id="SignalP"/>
    </source>
</evidence>
<evidence type="ECO:0000313" key="4">
    <source>
        <dbReference type="EMBL" id="MVN87653.1"/>
    </source>
</evidence>
<dbReference type="NCBIfam" id="TIGR01451">
    <property type="entry name" value="B_ant_repeat"/>
    <property type="match status" value="1"/>
</dbReference>
<dbReference type="InterPro" id="IPR001434">
    <property type="entry name" value="OmcB-like_DUF11"/>
</dbReference>
<comment type="caution">
    <text evidence="4">The sequence shown here is derived from an EMBL/GenBank/DDBJ whole genome shotgun (WGS) entry which is preliminary data.</text>
</comment>
<feature type="compositionally biased region" description="Low complexity" evidence="1">
    <location>
        <begin position="349"/>
        <end position="363"/>
    </location>
</feature>
<dbReference type="Gene3D" id="2.60.40.740">
    <property type="match status" value="1"/>
</dbReference>
<evidence type="ECO:0000259" key="3">
    <source>
        <dbReference type="Pfam" id="PF01345"/>
    </source>
</evidence>
<keyword evidence="2" id="KW-0732">Signal</keyword>
<dbReference type="EMBL" id="WQLB01000017">
    <property type="protein sequence ID" value="MVN87653.1"/>
    <property type="molecule type" value="Genomic_DNA"/>
</dbReference>
<proteinExistence type="predicted"/>
<dbReference type="InterPro" id="IPR047589">
    <property type="entry name" value="DUF11_rpt"/>
</dbReference>
<dbReference type="Pfam" id="PF01345">
    <property type="entry name" value="DUF11"/>
    <property type="match status" value="1"/>
</dbReference>
<accession>A0A7C9HSI6</accession>
<reference evidence="4 5" key="1">
    <citation type="submission" date="2019-12" db="EMBL/GenBank/DDBJ databases">
        <title>Deinococcus sp. HMF7620 Genome sequencing and assembly.</title>
        <authorList>
            <person name="Kang H."/>
            <person name="Kim H."/>
            <person name="Joh K."/>
        </authorList>
    </citation>
    <scope>NUCLEOTIDE SEQUENCE [LARGE SCALE GENOMIC DNA]</scope>
    <source>
        <strain evidence="4 5">HMF7620</strain>
    </source>
</reference>